<feature type="transmembrane region" description="Helical" evidence="18">
    <location>
        <begin position="624"/>
        <end position="644"/>
    </location>
</feature>
<keyword evidence="22" id="KW-1185">Reference proteome</keyword>
<keyword evidence="2" id="KW-0813">Transport</keyword>
<dbReference type="Gene3D" id="3.40.50.2300">
    <property type="match status" value="4"/>
</dbReference>
<keyword evidence="8 18" id="KW-0472">Membrane</keyword>
<gene>
    <name evidence="23" type="primary">LOC115621901</name>
</gene>
<accession>A0A6J2T8H2</accession>
<evidence type="ECO:0000313" key="22">
    <source>
        <dbReference type="Proteomes" id="UP000504634"/>
    </source>
</evidence>
<evidence type="ECO:0000256" key="12">
    <source>
        <dbReference type="ARBA" id="ARBA00023286"/>
    </source>
</evidence>
<keyword evidence="19" id="KW-0732">Signal</keyword>
<keyword evidence="12" id="KW-1071">Ligand-gated ion channel</keyword>
<dbReference type="RefSeq" id="XP_030371590.1">
    <property type="nucleotide sequence ID" value="XM_030515730.1"/>
</dbReference>
<dbReference type="SUPFAM" id="SSF53850">
    <property type="entry name" value="Periplasmic binding protein-like II"/>
    <property type="match status" value="2"/>
</dbReference>
<keyword evidence="4 18" id="KW-0812">Transmembrane</keyword>
<proteinExistence type="inferred from homology"/>
<reference evidence="23" key="1">
    <citation type="submission" date="2025-08" db="UniProtKB">
        <authorList>
            <consortium name="RefSeq"/>
        </authorList>
    </citation>
    <scope>IDENTIFICATION</scope>
    <source>
        <strain evidence="23">11010-0011.00</strain>
        <tissue evidence="23">Whole body</tissue>
    </source>
</reference>
<feature type="domain" description="Ionotropic glutamate receptor L-glutamate and glycine-binding" evidence="21">
    <location>
        <begin position="1376"/>
        <end position="1440"/>
    </location>
</feature>
<dbReference type="GO" id="GO:0045211">
    <property type="term" value="C:postsynaptic membrane"/>
    <property type="evidence" value="ECO:0007669"/>
    <property type="project" value="UniProtKB-SubCell"/>
</dbReference>
<keyword evidence="5 18" id="KW-1133">Transmembrane helix</keyword>
<protein>
    <submittedName>
        <fullName evidence="23">Uncharacterized protein LOC115621901</fullName>
    </submittedName>
</protein>
<dbReference type="CTD" id="318623"/>
<feature type="transmembrane region" description="Helical" evidence="18">
    <location>
        <begin position="1496"/>
        <end position="1514"/>
    </location>
</feature>
<evidence type="ECO:0000256" key="5">
    <source>
        <dbReference type="ARBA" id="ARBA00022989"/>
    </source>
</evidence>
<feature type="binding site" evidence="15">
    <location>
        <position position="724"/>
    </location>
    <ligand>
        <name>L-glutamate</name>
        <dbReference type="ChEBI" id="CHEBI:29985"/>
    </ligand>
</feature>
<dbReference type="Pfam" id="PF01094">
    <property type="entry name" value="ANF_receptor"/>
    <property type="match status" value="2"/>
</dbReference>
<dbReference type="Pfam" id="PF00060">
    <property type="entry name" value="Lig_chan"/>
    <property type="match status" value="2"/>
</dbReference>
<evidence type="ECO:0000313" key="23">
    <source>
        <dbReference type="RefSeq" id="XP_030371590.1"/>
    </source>
</evidence>
<keyword evidence="7" id="KW-0406">Ion transport</keyword>
<dbReference type="InterPro" id="IPR015683">
    <property type="entry name" value="Ionotropic_Glu_rcpt"/>
</dbReference>
<dbReference type="GO" id="GO:0038023">
    <property type="term" value="F:signaling receptor activity"/>
    <property type="evidence" value="ECO:0007669"/>
    <property type="project" value="InterPro"/>
</dbReference>
<feature type="domain" description="Ionotropic glutamate receptor L-glutamate and glycine-binding" evidence="21">
    <location>
        <begin position="428"/>
        <end position="492"/>
    </location>
</feature>
<comment type="similarity">
    <text evidence="1">Belongs to the glutamate-gated ion channel (TC 1.A.10.1) family.</text>
</comment>
<evidence type="ECO:0000256" key="13">
    <source>
        <dbReference type="ARBA" id="ARBA00023303"/>
    </source>
</evidence>
<feature type="binding site" evidence="15">
    <location>
        <position position="503"/>
    </location>
    <ligand>
        <name>L-glutamate</name>
        <dbReference type="ChEBI" id="CHEBI:29985"/>
    </ligand>
</feature>
<evidence type="ECO:0000256" key="3">
    <source>
        <dbReference type="ARBA" id="ARBA00022475"/>
    </source>
</evidence>
<dbReference type="SMART" id="SM00918">
    <property type="entry name" value="Lig_chan-Glu_bd"/>
    <property type="match status" value="2"/>
</dbReference>
<feature type="domain" description="Ionotropic glutamate receptor C-terminal" evidence="20">
    <location>
        <begin position="1365"/>
        <end position="1735"/>
    </location>
</feature>
<dbReference type="GO" id="GO:0015276">
    <property type="term" value="F:ligand-gated monoatomic ion channel activity"/>
    <property type="evidence" value="ECO:0007669"/>
    <property type="project" value="InterPro"/>
</dbReference>
<feature type="binding site" evidence="15">
    <location>
        <position position="675"/>
    </location>
    <ligand>
        <name>L-glutamate</name>
        <dbReference type="ChEBI" id="CHEBI:29985"/>
    </ligand>
</feature>
<comment type="subcellular location">
    <subcellularLocation>
        <location evidence="14">Postsynaptic cell membrane</location>
        <topology evidence="14">Multi-pass membrane protein</topology>
    </subcellularLocation>
</comment>
<evidence type="ECO:0000256" key="4">
    <source>
        <dbReference type="ARBA" id="ARBA00022692"/>
    </source>
</evidence>
<evidence type="ECO:0000256" key="15">
    <source>
        <dbReference type="PIRSR" id="PIRSR601508-1"/>
    </source>
</evidence>
<dbReference type="Gene3D" id="3.40.190.10">
    <property type="entry name" value="Periplasmic binding protein-like II"/>
    <property type="match status" value="4"/>
</dbReference>
<sequence>MQLQLICAILLLVSKVYGYNSGPYGALRGQNIPIGLITDDETDRVRHTFEYAISVVNNELSMPIVGEWERVAHGNSIEAFGKLCRMMQKGVGAIFGPAAKYTAAHLLNACDSKDIPFIYPHLSWSTRPEGFNLHPHPEDIAHALFDIINQFSWSRFIFCYESSDYLTILDNLMSRYGIKSPVIKVMRYDLHLNGNYKAVLRRIRKSEDNRIVVVGSTASVAELMRQAQQVGIINEDYNYIIGNLDMHTFDLEEYKYSEVNITGIRMFSPDQPLVRDLMELLRQELGDEEPTNPGSTTITMAMALTFDAVRAFAETTKHLSYHPEVLNCSERHDNVQPDGTTFNNYMRSLIVKENTMTGPIAFEGHIRKGFTFDVIELQPTGIVKIGTWEDGQDFEFQRPPQATKLIDVDENSLVNKTFKVLISVPNKPYASLVESIETLHGNNQYEGYGIDLIKELAEKLGFNFTFHNGGNDYGSFNKTTNMTTGMLKEIVEGRADLAITDLTITSEREEAIDFSIPFMNLGIAILYIKPQKAPPALFSFMDPFSKDVWLYLGIAYIGVSLCFFILGRLSPTEWDNPLPCIEEPEELENQFTLNNSLWFTTGALLQQGSEIAPKALSTRVVATIFWFFTLIIVSSYTANLAAFLTIENPTGLIDDVDDLADNKGGVQYGAKRTGSTRNFFLTSEDETYMKMNEYMTNHPEMLTETNQEGVDKVKSGTQYAFLMESTSIEFNTVRECNLKKIGDALDEKGYGIAMVKNWPYRDKFNNALLELQEQGVLARLKNKWWNEVGAGVCGAKSEDDGPDKLGVDNLGGVYFVLGVGTCLSVVFTIMYWCIFVIKKAHFYQVPFTAALGEEFKIVINFSKNELALKSAQSVYSRSRNSSQSIDSLETDSDEDQQDDDRCFFLNACGISEDIELIILKFLCNNKMQGVYHSIGFSILLIYIVPIIEAQYDTYSFGREERLQNQAEYDGYNPEEMLKNMGPVPIGLLTDQDTEKMNIVFDHAIEVANIELGTTLTSLKAEVNYGDAYQSYNRLCMMLETGVAGIFGPSSQHTAVHLMSICDAMDIPHIFSSTSEYSEGFNLHPHPADISKALYSLIMSFEWSRFIFLYESAEYLTILNELTTLFGINGPIVTVLRYDMQLNGNYKPVLRRVRKSVDNRIVVVGSTETMPEFLNQAQQVGIINEDYKFIIGNLDFHSFDLEEYKYSEANITGLRMFSPEKMAIKELLQKIGYNMEQDELRNGSCPITVEMALTYDAVQLFAETLKELPFSVAPQNCSQRTENVRDDGSSFKNYMRTLRLKDRLLTGPIYFEGNVRKGYHFDVIELQPSGIVKVGTWDEERDYIPQRLPPTTTLFDNIDNSLSNKTFIVLLSVPNKPYASLVESFKKLEGNSQYEGYGVDLIKELADKLGFNFTFNNGGNDYGSYNKYTNESTGMLREIMHGRADLAITDLTITSEREEAIDFTIPFMNLGIAILYLKPQKAPPALFTFMDPFSEDVWWFLGLSFLGVSLSFFILGRLSPAEWDNPYPCVEEPTELENQFTIGNSIWFTTGALLQQGSEIGPKALSTRVVGTFWWFFTLIVVSSYTANLAAFLTIEQPQSLIDSVDDLADNKGGVVYGAKRTGSTRNFFMTSEDERYKKMNQFMMENPEYLTETNQEGVDRVKTSTKYAFLMESTSIEYNTKRECNLKKIGEALDEKGYGIAMRKNWPHRDKFNNALLELQEQGVLEKMKNKWWNEVGTGICATKEDAPDATPLAMDNLEGVFFVLLVGSCCAIFYGIVSWVLFVIKKARHYQVPLREALKEEFRFVIDFNNYVRVLKSSASVYSRSRQSSMSVASMAE</sequence>
<feature type="chain" id="PRO_5026983557" evidence="19">
    <location>
        <begin position="19"/>
        <end position="1838"/>
    </location>
</feature>
<dbReference type="Pfam" id="PF10613">
    <property type="entry name" value="Lig_chan-Glu_bd"/>
    <property type="match status" value="2"/>
</dbReference>
<dbReference type="SMART" id="SM00079">
    <property type="entry name" value="PBPe"/>
    <property type="match status" value="2"/>
</dbReference>
<dbReference type="InterPro" id="IPR001508">
    <property type="entry name" value="Iono_Glu_rcpt_met"/>
</dbReference>
<feature type="binding site" evidence="15">
    <location>
        <position position="676"/>
    </location>
    <ligand>
        <name>L-glutamate</name>
        <dbReference type="ChEBI" id="CHEBI:29985"/>
    </ligand>
</feature>
<keyword evidence="10" id="KW-0325">Glycoprotein</keyword>
<evidence type="ECO:0000256" key="9">
    <source>
        <dbReference type="ARBA" id="ARBA00023170"/>
    </source>
</evidence>
<evidence type="ECO:0000256" key="8">
    <source>
        <dbReference type="ARBA" id="ARBA00023136"/>
    </source>
</evidence>
<evidence type="ECO:0000259" key="20">
    <source>
        <dbReference type="SMART" id="SM00079"/>
    </source>
</evidence>
<keyword evidence="17" id="KW-1015">Disulfide bond</keyword>
<feature type="signal peptide" evidence="19">
    <location>
        <begin position="1"/>
        <end position="18"/>
    </location>
</feature>
<feature type="transmembrane region" description="Helical" evidence="18">
    <location>
        <begin position="1761"/>
        <end position="1785"/>
    </location>
</feature>
<evidence type="ECO:0000256" key="10">
    <source>
        <dbReference type="ARBA" id="ARBA00023180"/>
    </source>
</evidence>
<keyword evidence="6" id="KW-0770">Synapse</keyword>
<feature type="transmembrane region" description="Helical" evidence="18">
    <location>
        <begin position="1572"/>
        <end position="1594"/>
    </location>
</feature>
<name>A0A6J2T8H2_DROLE</name>
<dbReference type="CDD" id="cd13714">
    <property type="entry name" value="PBP2_iGluR_Kainate"/>
    <property type="match status" value="2"/>
</dbReference>
<feature type="disulfide bond" evidence="17">
    <location>
        <begin position="84"/>
        <end position="328"/>
    </location>
</feature>
<feature type="transmembrane region" description="Helical" evidence="18">
    <location>
        <begin position="930"/>
        <end position="951"/>
    </location>
</feature>
<keyword evidence="13" id="KW-0407">Ion channel</keyword>
<organism evidence="22 23">
    <name type="scientific">Drosophila lebanonensis</name>
    <name type="common">Fruit fly</name>
    <name type="synonym">Scaptodrosophila lebanonensis</name>
    <dbReference type="NCBI Taxonomy" id="7225"/>
    <lineage>
        <taxon>Eukaryota</taxon>
        <taxon>Metazoa</taxon>
        <taxon>Ecdysozoa</taxon>
        <taxon>Arthropoda</taxon>
        <taxon>Hexapoda</taxon>
        <taxon>Insecta</taxon>
        <taxon>Pterygota</taxon>
        <taxon>Neoptera</taxon>
        <taxon>Endopterygota</taxon>
        <taxon>Diptera</taxon>
        <taxon>Brachycera</taxon>
        <taxon>Muscomorpha</taxon>
        <taxon>Ephydroidea</taxon>
        <taxon>Drosophilidae</taxon>
        <taxon>Scaptodrosophila</taxon>
    </lineage>
</organism>
<evidence type="ECO:0000256" key="14">
    <source>
        <dbReference type="ARBA" id="ARBA00034104"/>
    </source>
</evidence>
<evidence type="ECO:0000256" key="1">
    <source>
        <dbReference type="ARBA" id="ARBA00008685"/>
    </source>
</evidence>
<evidence type="ECO:0000256" key="18">
    <source>
        <dbReference type="SAM" id="Phobius"/>
    </source>
</evidence>
<dbReference type="PANTHER" id="PTHR18966">
    <property type="entry name" value="IONOTROPIC GLUTAMATE RECEPTOR"/>
    <property type="match status" value="1"/>
</dbReference>
<evidence type="ECO:0000256" key="7">
    <source>
        <dbReference type="ARBA" id="ARBA00023065"/>
    </source>
</evidence>
<keyword evidence="9" id="KW-0675">Receptor</keyword>
<evidence type="ECO:0000256" key="11">
    <source>
        <dbReference type="ARBA" id="ARBA00023257"/>
    </source>
</evidence>
<feature type="binding site" evidence="15">
    <location>
        <position position="508"/>
    </location>
    <ligand>
        <name>L-glutamate</name>
        <dbReference type="ChEBI" id="CHEBI:29985"/>
    </ligand>
</feature>
<dbReference type="FunFam" id="3.40.190.10:FF:000061">
    <property type="entry name" value="Glutamate receptor, ionotropic kainate"/>
    <property type="match status" value="2"/>
</dbReference>
<dbReference type="CDD" id="cd06382">
    <property type="entry name" value="PBP1_iGluR_Kainate"/>
    <property type="match status" value="2"/>
</dbReference>
<feature type="disulfide bond" evidence="17">
    <location>
        <begin position="736"/>
        <end position="793"/>
    </location>
</feature>
<dbReference type="InterPro" id="IPR028082">
    <property type="entry name" value="Peripla_BP_I"/>
</dbReference>
<feature type="domain" description="Ionotropic glutamate receptor C-terminal" evidence="20">
    <location>
        <begin position="417"/>
        <end position="787"/>
    </location>
</feature>
<evidence type="ECO:0000259" key="21">
    <source>
        <dbReference type="SMART" id="SM00918"/>
    </source>
</evidence>
<dbReference type="PRINTS" id="PR00177">
    <property type="entry name" value="NMDARECEPTOR"/>
</dbReference>
<dbReference type="FunFam" id="1.10.287.70:FF:000010">
    <property type="entry name" value="Putative glutamate receptor ionotropic kainate 1"/>
    <property type="match status" value="2"/>
</dbReference>
<keyword evidence="3" id="KW-1003">Cell membrane</keyword>
<evidence type="ECO:0000256" key="2">
    <source>
        <dbReference type="ARBA" id="ARBA00022448"/>
    </source>
</evidence>
<dbReference type="OrthoDB" id="5984008at2759"/>
<evidence type="ECO:0000256" key="17">
    <source>
        <dbReference type="PIRSR" id="PIRSR601508-3"/>
    </source>
</evidence>
<dbReference type="Proteomes" id="UP000504634">
    <property type="component" value="Unplaced"/>
</dbReference>
<evidence type="ECO:0000256" key="6">
    <source>
        <dbReference type="ARBA" id="ARBA00023018"/>
    </source>
</evidence>
<evidence type="ECO:0000256" key="16">
    <source>
        <dbReference type="PIRSR" id="PIRSR601508-2"/>
    </source>
</evidence>
<feature type="transmembrane region" description="Helical" evidence="18">
    <location>
        <begin position="548"/>
        <end position="569"/>
    </location>
</feature>
<feature type="site" description="Crucial to convey clamshell closure to channel opening" evidence="16">
    <location>
        <position position="653"/>
    </location>
</feature>
<dbReference type="InterPro" id="IPR001320">
    <property type="entry name" value="Iontro_rcpt_C"/>
</dbReference>
<dbReference type="InterPro" id="IPR019594">
    <property type="entry name" value="Glu/Gly-bd"/>
</dbReference>
<dbReference type="GeneID" id="115621901"/>
<dbReference type="SUPFAM" id="SSF53822">
    <property type="entry name" value="Periplasmic binding protein-like I"/>
    <property type="match status" value="2"/>
</dbReference>
<evidence type="ECO:0000256" key="19">
    <source>
        <dbReference type="SAM" id="SignalP"/>
    </source>
</evidence>
<dbReference type="Gene3D" id="1.10.287.70">
    <property type="match status" value="2"/>
</dbReference>
<dbReference type="InterPro" id="IPR001828">
    <property type="entry name" value="ANF_lig-bd_rcpt"/>
</dbReference>
<feature type="transmembrane region" description="Helical" evidence="18">
    <location>
        <begin position="813"/>
        <end position="837"/>
    </location>
</feature>
<dbReference type="FunFam" id="3.40.190.10:FF:000178">
    <property type="entry name" value="Glutamate receptor subunit"/>
    <property type="match status" value="2"/>
</dbReference>
<keyword evidence="11" id="KW-0628">Postsynaptic cell membrane</keyword>